<evidence type="ECO:0000313" key="2">
    <source>
        <dbReference type="EMBL" id="MBO8470084.1"/>
    </source>
</evidence>
<comment type="function">
    <text evidence="1">Could be involved in insertion of integral membrane proteins into the membrane.</text>
</comment>
<sequence>MTAKDFLRNLYLIPVYLYKGLISPFVGPCCRYTPSCSVYMMESVKKHGIIKGTIMGTARLLRCRKSFLGGPDPVPDEWSWKRIKSDWIAYRKPKD</sequence>
<protein>
    <recommendedName>
        <fullName evidence="1">Putative membrane protein insertion efficiency factor</fullName>
    </recommendedName>
</protein>
<reference evidence="2" key="1">
    <citation type="submission" date="2020-10" db="EMBL/GenBank/DDBJ databases">
        <authorList>
            <person name="Gilroy R."/>
        </authorList>
    </citation>
    <scope>NUCLEOTIDE SEQUENCE</scope>
    <source>
        <strain evidence="2">14700</strain>
    </source>
</reference>
<dbReference type="SMART" id="SM01234">
    <property type="entry name" value="Haemolytic"/>
    <property type="match status" value="1"/>
</dbReference>
<dbReference type="GO" id="GO:0005886">
    <property type="term" value="C:plasma membrane"/>
    <property type="evidence" value="ECO:0007669"/>
    <property type="project" value="UniProtKB-SubCell"/>
</dbReference>
<keyword evidence="1" id="KW-1003">Cell membrane</keyword>
<evidence type="ECO:0000256" key="1">
    <source>
        <dbReference type="HAMAP-Rule" id="MF_00386"/>
    </source>
</evidence>
<dbReference type="PANTHER" id="PTHR33383">
    <property type="entry name" value="MEMBRANE PROTEIN INSERTION EFFICIENCY FACTOR-RELATED"/>
    <property type="match status" value="1"/>
</dbReference>
<organism evidence="2 3">
    <name type="scientific">Candidatus Ornithospirochaeta stercoravium</name>
    <dbReference type="NCBI Taxonomy" id="2840897"/>
    <lineage>
        <taxon>Bacteria</taxon>
        <taxon>Pseudomonadati</taxon>
        <taxon>Spirochaetota</taxon>
        <taxon>Spirochaetia</taxon>
        <taxon>Spirochaetales</taxon>
        <taxon>Spirochaetaceae</taxon>
        <taxon>Spirochaetaceae incertae sedis</taxon>
        <taxon>Candidatus Ornithospirochaeta</taxon>
    </lineage>
</organism>
<dbReference type="Proteomes" id="UP000810292">
    <property type="component" value="Unassembled WGS sequence"/>
</dbReference>
<dbReference type="PANTHER" id="PTHR33383:SF1">
    <property type="entry name" value="MEMBRANE PROTEIN INSERTION EFFICIENCY FACTOR-RELATED"/>
    <property type="match status" value="1"/>
</dbReference>
<name>A0A9D9ICG6_9SPIO</name>
<dbReference type="AlphaFoldDB" id="A0A9D9ICG6"/>
<accession>A0A9D9ICG6</accession>
<dbReference type="Pfam" id="PF01809">
    <property type="entry name" value="YidD"/>
    <property type="match status" value="1"/>
</dbReference>
<comment type="caution">
    <text evidence="2">The sequence shown here is derived from an EMBL/GenBank/DDBJ whole genome shotgun (WGS) entry which is preliminary data.</text>
</comment>
<keyword evidence="1" id="KW-0472">Membrane</keyword>
<comment type="subcellular location">
    <subcellularLocation>
        <location evidence="1">Cell membrane</location>
        <topology evidence="1">Peripheral membrane protein</topology>
        <orientation evidence="1">Cytoplasmic side</orientation>
    </subcellularLocation>
</comment>
<dbReference type="EMBL" id="JADIMF010000159">
    <property type="protein sequence ID" value="MBO8470084.1"/>
    <property type="molecule type" value="Genomic_DNA"/>
</dbReference>
<evidence type="ECO:0000313" key="3">
    <source>
        <dbReference type="Proteomes" id="UP000810292"/>
    </source>
</evidence>
<proteinExistence type="inferred from homology"/>
<gene>
    <name evidence="2" type="primary">yidD</name>
    <name evidence="2" type="ORF">IAA72_09940</name>
</gene>
<reference evidence="2" key="2">
    <citation type="journal article" date="2021" name="PeerJ">
        <title>Extensive microbial diversity within the chicken gut microbiome revealed by metagenomics and culture.</title>
        <authorList>
            <person name="Gilroy R."/>
            <person name="Ravi A."/>
            <person name="Getino M."/>
            <person name="Pursley I."/>
            <person name="Horton D.L."/>
            <person name="Alikhan N.F."/>
            <person name="Baker D."/>
            <person name="Gharbi K."/>
            <person name="Hall N."/>
            <person name="Watson M."/>
            <person name="Adriaenssens E.M."/>
            <person name="Foster-Nyarko E."/>
            <person name="Jarju S."/>
            <person name="Secka A."/>
            <person name="Antonio M."/>
            <person name="Oren A."/>
            <person name="Chaudhuri R.R."/>
            <person name="La Ragione R."/>
            <person name="Hildebrand F."/>
            <person name="Pallen M.J."/>
        </authorList>
    </citation>
    <scope>NUCLEOTIDE SEQUENCE</scope>
    <source>
        <strain evidence="2">14700</strain>
    </source>
</reference>
<comment type="similarity">
    <text evidence="1">Belongs to the UPF0161 family.</text>
</comment>
<dbReference type="HAMAP" id="MF_00386">
    <property type="entry name" value="UPF0161_YidD"/>
    <property type="match status" value="1"/>
</dbReference>
<dbReference type="NCBIfam" id="TIGR00278">
    <property type="entry name" value="membrane protein insertion efficiency factor YidD"/>
    <property type="match status" value="1"/>
</dbReference>
<dbReference type="InterPro" id="IPR002696">
    <property type="entry name" value="Membr_insert_effic_factor_YidD"/>
</dbReference>